<evidence type="ECO:0000313" key="6">
    <source>
        <dbReference type="Proteomes" id="UP001646141"/>
    </source>
</evidence>
<gene>
    <name evidence="5" type="ORF">D3226_01550</name>
</gene>
<dbReference type="Proteomes" id="UP001646141">
    <property type="component" value="Unassembled WGS sequence"/>
</dbReference>
<reference evidence="5 6" key="1">
    <citation type="submission" date="2018-09" db="EMBL/GenBank/DDBJ databases">
        <title>Comparative genomics of Leucobacter spp.</title>
        <authorList>
            <person name="Reis A.C."/>
            <person name="Kolvenbach B.A."/>
            <person name="Corvini P.F.X."/>
            <person name="Nunes O.C."/>
        </authorList>
    </citation>
    <scope>NUCLEOTIDE SEQUENCE [LARGE SCALE GENOMIC DNA]</scope>
    <source>
        <strain evidence="5 6">L-1</strain>
    </source>
</reference>
<dbReference type="PANTHER" id="PTHR46796">
    <property type="entry name" value="HTH-TYPE TRANSCRIPTIONAL ACTIVATOR RHAS-RELATED"/>
    <property type="match status" value="1"/>
</dbReference>
<organism evidence="5 6">
    <name type="scientific">Leucobacter chromiireducens subsp. chromiireducens</name>
    <dbReference type="NCBI Taxonomy" id="660067"/>
    <lineage>
        <taxon>Bacteria</taxon>
        <taxon>Bacillati</taxon>
        <taxon>Actinomycetota</taxon>
        <taxon>Actinomycetes</taxon>
        <taxon>Micrococcales</taxon>
        <taxon>Microbacteriaceae</taxon>
        <taxon>Leucobacter</taxon>
    </lineage>
</organism>
<dbReference type="InterPro" id="IPR050204">
    <property type="entry name" value="AraC_XylS_family_regulators"/>
</dbReference>
<keyword evidence="6" id="KW-1185">Reference proteome</keyword>
<dbReference type="Gene3D" id="1.10.10.60">
    <property type="entry name" value="Homeodomain-like"/>
    <property type="match status" value="1"/>
</dbReference>
<dbReference type="SMART" id="SM00342">
    <property type="entry name" value="HTH_ARAC"/>
    <property type="match status" value="1"/>
</dbReference>
<keyword evidence="1" id="KW-0805">Transcription regulation</keyword>
<dbReference type="InterPro" id="IPR018060">
    <property type="entry name" value="HTH_AraC"/>
</dbReference>
<evidence type="ECO:0000256" key="3">
    <source>
        <dbReference type="ARBA" id="ARBA00023163"/>
    </source>
</evidence>
<sequence>MTGTDGASRGVLYPERLPEFHRLSPPEPLEPLVRWIWIPEWSLLHGAVSRQEVLPFPACNLVVEPDGVTLVGPPTRRSERELRGTGWAVGALLRPAALPALCSDPASIRDLSSPVEAPLLHAEVVAAMTERRAPTERRARATELLSAWLLARVPPLDAEAELANDLAELLADPAVTRVDQLAARLHSSTRTLQRIATKYFGLSLHSMIRRRRIQEAAAVLRGDAASHGHAGTRIAELAHELGYTDHAHFSTDFKAVLGLTPSEYRAHFSSSP</sequence>
<dbReference type="InterPro" id="IPR020449">
    <property type="entry name" value="Tscrpt_reg_AraC-type_HTH"/>
</dbReference>
<keyword evidence="2" id="KW-0238">DNA-binding</keyword>
<dbReference type="Pfam" id="PF12833">
    <property type="entry name" value="HTH_18"/>
    <property type="match status" value="1"/>
</dbReference>
<dbReference type="EMBL" id="QYAD01000001">
    <property type="protein sequence ID" value="MBL3688645.1"/>
    <property type="molecule type" value="Genomic_DNA"/>
</dbReference>
<evidence type="ECO:0000256" key="2">
    <source>
        <dbReference type="ARBA" id="ARBA00023125"/>
    </source>
</evidence>
<evidence type="ECO:0000256" key="1">
    <source>
        <dbReference type="ARBA" id="ARBA00023015"/>
    </source>
</evidence>
<dbReference type="RefSeq" id="WP_202380667.1">
    <property type="nucleotide sequence ID" value="NZ_BAAAMA010000003.1"/>
</dbReference>
<proteinExistence type="predicted"/>
<feature type="domain" description="HTH araC/xylS-type" evidence="4">
    <location>
        <begin position="160"/>
        <end position="267"/>
    </location>
</feature>
<evidence type="ECO:0000313" key="5">
    <source>
        <dbReference type="EMBL" id="MBL3688645.1"/>
    </source>
</evidence>
<evidence type="ECO:0000259" key="4">
    <source>
        <dbReference type="PROSITE" id="PS01124"/>
    </source>
</evidence>
<dbReference type="SUPFAM" id="SSF46689">
    <property type="entry name" value="Homeodomain-like"/>
    <property type="match status" value="1"/>
</dbReference>
<dbReference type="Pfam" id="PF20240">
    <property type="entry name" value="DUF6597"/>
    <property type="match status" value="1"/>
</dbReference>
<protein>
    <submittedName>
        <fullName evidence="5">AraC family transcriptional regulator</fullName>
    </submittedName>
</protein>
<dbReference type="PROSITE" id="PS01124">
    <property type="entry name" value="HTH_ARAC_FAMILY_2"/>
    <property type="match status" value="1"/>
</dbReference>
<comment type="caution">
    <text evidence="5">The sequence shown here is derived from an EMBL/GenBank/DDBJ whole genome shotgun (WGS) entry which is preliminary data.</text>
</comment>
<dbReference type="InterPro" id="IPR046532">
    <property type="entry name" value="DUF6597"/>
</dbReference>
<accession>A0ABS1SL35</accession>
<dbReference type="PRINTS" id="PR00032">
    <property type="entry name" value="HTHARAC"/>
</dbReference>
<dbReference type="InterPro" id="IPR009057">
    <property type="entry name" value="Homeodomain-like_sf"/>
</dbReference>
<name>A0ABS1SL35_9MICO</name>
<keyword evidence="3" id="KW-0804">Transcription</keyword>